<evidence type="ECO:0000256" key="1">
    <source>
        <dbReference type="SAM" id="Phobius"/>
    </source>
</evidence>
<keyword evidence="1" id="KW-1133">Transmembrane helix</keyword>
<dbReference type="PANTHER" id="PTHR23017:SF3">
    <property type="entry name" value="G-PROTEIN COUPLED RECEPTORS FAMILY 1 PROFILE DOMAIN-CONTAINING PROTEIN"/>
    <property type="match status" value="1"/>
</dbReference>
<feature type="transmembrane region" description="Helical" evidence="1">
    <location>
        <begin position="26"/>
        <end position="47"/>
    </location>
</feature>
<sequence length="304" mass="34089">MNGSSTADFVYGSELQGRGFSTDTDIKYGCFTTIISLVASFGAIVNLHLIRNLKVFHNAFGFLWAMRTIGELGSDITFAIYTGPVTIMQPSNIPPTLGLFAHQLSFTFSYVQCAMNLATAINRFVAVCYPLHYKRVFNKKFCLTIAGFVMLKALFIVSLFFSELDRDYSIIWKHLTPVCFAISCVVTRVINAFTFAKIVYVRVSQKATYANKDFRRDVRLFTLCVVQDILMTITVLAIILYNHQKGLGAIAVVLNLDGLIIIYVFNTASMAFCNPECRRYLFRRNKQVVFVANGSITGLVSPNK</sequence>
<dbReference type="PANTHER" id="PTHR23017">
    <property type="entry name" value="SERPENTINE RECEPTOR, CLASS X"/>
    <property type="match status" value="1"/>
</dbReference>
<feature type="transmembrane region" description="Helical" evidence="1">
    <location>
        <begin position="220"/>
        <end position="241"/>
    </location>
</feature>
<dbReference type="AlphaFoldDB" id="A0A1I8AS35"/>
<organism evidence="3 4">
    <name type="scientific">Steinernema glaseri</name>
    <dbReference type="NCBI Taxonomy" id="37863"/>
    <lineage>
        <taxon>Eukaryota</taxon>
        <taxon>Metazoa</taxon>
        <taxon>Ecdysozoa</taxon>
        <taxon>Nematoda</taxon>
        <taxon>Chromadorea</taxon>
        <taxon>Rhabditida</taxon>
        <taxon>Tylenchina</taxon>
        <taxon>Panagrolaimomorpha</taxon>
        <taxon>Strongyloidoidea</taxon>
        <taxon>Steinernematidae</taxon>
        <taxon>Steinernema</taxon>
    </lineage>
</organism>
<name>A0A1I8AS35_9BILA</name>
<feature type="domain" description="7TM GPCR serpentine receptor class x (Srx)" evidence="2">
    <location>
        <begin position="37"/>
        <end position="241"/>
    </location>
</feature>
<dbReference type="InterPro" id="IPR019430">
    <property type="entry name" value="7TM_GPCR_serpentine_rcpt_Srx"/>
</dbReference>
<keyword evidence="1" id="KW-0472">Membrane</keyword>
<proteinExistence type="predicted"/>
<dbReference type="SUPFAM" id="SSF81321">
    <property type="entry name" value="Family A G protein-coupled receptor-like"/>
    <property type="match status" value="1"/>
</dbReference>
<feature type="transmembrane region" description="Helical" evidence="1">
    <location>
        <begin position="174"/>
        <end position="200"/>
    </location>
</feature>
<dbReference type="Gene3D" id="1.20.1070.10">
    <property type="entry name" value="Rhodopsin 7-helix transmembrane proteins"/>
    <property type="match status" value="1"/>
</dbReference>
<dbReference type="Proteomes" id="UP000095287">
    <property type="component" value="Unplaced"/>
</dbReference>
<reference evidence="4" key="1">
    <citation type="submission" date="2016-11" db="UniProtKB">
        <authorList>
            <consortium name="WormBaseParasite"/>
        </authorList>
    </citation>
    <scope>IDENTIFICATION</scope>
</reference>
<evidence type="ECO:0000313" key="3">
    <source>
        <dbReference type="Proteomes" id="UP000095287"/>
    </source>
</evidence>
<dbReference type="Pfam" id="PF10328">
    <property type="entry name" value="7TM_GPCR_Srx"/>
    <property type="match status" value="1"/>
</dbReference>
<protein>
    <submittedName>
        <fullName evidence="4">7TM_GPCR_Srx domain-containing protein</fullName>
    </submittedName>
</protein>
<evidence type="ECO:0000313" key="4">
    <source>
        <dbReference type="WBParaSite" id="L893_g8307.t1"/>
    </source>
</evidence>
<keyword evidence="3" id="KW-1185">Reference proteome</keyword>
<dbReference type="WBParaSite" id="L893_g8307.t1">
    <property type="protein sequence ID" value="L893_g8307.t1"/>
    <property type="gene ID" value="L893_g8307"/>
</dbReference>
<feature type="transmembrane region" description="Helical" evidence="1">
    <location>
        <begin position="141"/>
        <end position="162"/>
    </location>
</feature>
<keyword evidence="1" id="KW-0812">Transmembrane</keyword>
<accession>A0A1I8AS35</accession>
<feature type="transmembrane region" description="Helical" evidence="1">
    <location>
        <begin position="247"/>
        <end position="273"/>
    </location>
</feature>
<evidence type="ECO:0000259" key="2">
    <source>
        <dbReference type="Pfam" id="PF10328"/>
    </source>
</evidence>